<keyword evidence="5" id="KW-0539">Nucleus</keyword>
<dbReference type="SUPFAM" id="SSF57701">
    <property type="entry name" value="Zn2/Cys6 DNA-binding domain"/>
    <property type="match status" value="1"/>
</dbReference>
<keyword evidence="1" id="KW-0479">Metal-binding</keyword>
<dbReference type="GO" id="GO:0008270">
    <property type="term" value="F:zinc ion binding"/>
    <property type="evidence" value="ECO:0007669"/>
    <property type="project" value="InterPro"/>
</dbReference>
<dbReference type="PANTHER" id="PTHR31069">
    <property type="entry name" value="OLEATE-ACTIVATED TRANSCRIPTION FACTOR 1-RELATED"/>
    <property type="match status" value="1"/>
</dbReference>
<dbReference type="Proteomes" id="UP000077069">
    <property type="component" value="Unassembled WGS sequence"/>
</dbReference>
<dbReference type="GO" id="GO:0045122">
    <property type="term" value="P:aflatoxin biosynthetic process"/>
    <property type="evidence" value="ECO:0007669"/>
    <property type="project" value="InterPro"/>
</dbReference>
<dbReference type="GO" id="GO:0000981">
    <property type="term" value="F:DNA-binding transcription factor activity, RNA polymerase II-specific"/>
    <property type="evidence" value="ECO:0007669"/>
    <property type="project" value="InterPro"/>
</dbReference>
<dbReference type="InterPro" id="IPR001138">
    <property type="entry name" value="Zn2Cys6_DnaBD"/>
</dbReference>
<evidence type="ECO:0000256" key="3">
    <source>
        <dbReference type="ARBA" id="ARBA00023125"/>
    </source>
</evidence>
<dbReference type="GO" id="GO:0003677">
    <property type="term" value="F:DNA binding"/>
    <property type="evidence" value="ECO:0007669"/>
    <property type="project" value="UniProtKB-KW"/>
</dbReference>
<evidence type="ECO:0000256" key="6">
    <source>
        <dbReference type="SAM" id="MobiDB-lite"/>
    </source>
</evidence>
<dbReference type="RefSeq" id="XP_018038570.1">
    <property type="nucleotide sequence ID" value="XM_018180054.1"/>
</dbReference>
<evidence type="ECO:0000313" key="9">
    <source>
        <dbReference type="Proteomes" id="UP000077069"/>
    </source>
</evidence>
<evidence type="ECO:0000256" key="4">
    <source>
        <dbReference type="ARBA" id="ARBA00023163"/>
    </source>
</evidence>
<evidence type="ECO:0000256" key="5">
    <source>
        <dbReference type="ARBA" id="ARBA00023242"/>
    </source>
</evidence>
<feature type="domain" description="Zn(2)-C6 fungal-type" evidence="7">
    <location>
        <begin position="10"/>
        <end position="40"/>
    </location>
</feature>
<dbReference type="EMBL" id="KV441550">
    <property type="protein sequence ID" value="OAG08205.1"/>
    <property type="molecule type" value="Genomic_DNA"/>
</dbReference>
<evidence type="ECO:0000259" key="7">
    <source>
        <dbReference type="PROSITE" id="PS50048"/>
    </source>
</evidence>
<dbReference type="PRINTS" id="PR00755">
    <property type="entry name" value="AFLATOXINBRP"/>
</dbReference>
<dbReference type="InterPro" id="IPR036864">
    <property type="entry name" value="Zn2-C6_fun-type_DNA-bd_sf"/>
</dbReference>
<dbReference type="Pfam" id="PF08493">
    <property type="entry name" value="AflR"/>
    <property type="match status" value="1"/>
</dbReference>
<dbReference type="Pfam" id="PF00172">
    <property type="entry name" value="Zn_clus"/>
    <property type="match status" value="1"/>
</dbReference>
<evidence type="ECO:0000256" key="1">
    <source>
        <dbReference type="ARBA" id="ARBA00022723"/>
    </source>
</evidence>
<dbReference type="SMART" id="SM00066">
    <property type="entry name" value="GAL4"/>
    <property type="match status" value="1"/>
</dbReference>
<dbReference type="InterPro" id="IPR013700">
    <property type="entry name" value="AflR"/>
</dbReference>
<protein>
    <recommendedName>
        <fullName evidence="7">Zn(2)-C6 fungal-type domain-containing protein</fullName>
    </recommendedName>
</protein>
<keyword evidence="4" id="KW-0804">Transcription</keyword>
<dbReference type="InParanoid" id="A0A177CKZ6"/>
<organism evidence="8 9">
    <name type="scientific">Paraphaeosphaeria sporulosa</name>
    <dbReference type="NCBI Taxonomy" id="1460663"/>
    <lineage>
        <taxon>Eukaryota</taxon>
        <taxon>Fungi</taxon>
        <taxon>Dikarya</taxon>
        <taxon>Ascomycota</taxon>
        <taxon>Pezizomycotina</taxon>
        <taxon>Dothideomycetes</taxon>
        <taxon>Pleosporomycetidae</taxon>
        <taxon>Pleosporales</taxon>
        <taxon>Massarineae</taxon>
        <taxon>Didymosphaeriaceae</taxon>
        <taxon>Paraphaeosphaeria</taxon>
    </lineage>
</organism>
<dbReference type="GO" id="GO:0005634">
    <property type="term" value="C:nucleus"/>
    <property type="evidence" value="ECO:0007669"/>
    <property type="project" value="InterPro"/>
</dbReference>
<dbReference type="PANTHER" id="PTHR31069:SF31">
    <property type="entry name" value="MONODICTYPHENONE CLUSTER TRANSCRIPTION FACTOR-RELATED"/>
    <property type="match status" value="1"/>
</dbReference>
<name>A0A177CKZ6_9PLEO</name>
<dbReference type="PROSITE" id="PS50048">
    <property type="entry name" value="ZN2_CY6_FUNGAL_2"/>
    <property type="match status" value="1"/>
</dbReference>
<dbReference type="Gene3D" id="4.10.240.10">
    <property type="entry name" value="Zn(2)-C6 fungal-type DNA-binding domain"/>
    <property type="match status" value="1"/>
</dbReference>
<gene>
    <name evidence="8" type="ORF">CC84DRAFT_1173732</name>
</gene>
<dbReference type="InterPro" id="IPR050675">
    <property type="entry name" value="OAF3"/>
</dbReference>
<dbReference type="GeneID" id="28763540"/>
<reference evidence="8 9" key="1">
    <citation type="submission" date="2016-05" db="EMBL/GenBank/DDBJ databases">
        <title>Comparative analysis of secretome profiles of manganese(II)-oxidizing ascomycete fungi.</title>
        <authorList>
            <consortium name="DOE Joint Genome Institute"/>
            <person name="Zeiner C.A."/>
            <person name="Purvine S.O."/>
            <person name="Zink E.M."/>
            <person name="Wu S."/>
            <person name="Pasa-Tolic L."/>
            <person name="Chaput D.L."/>
            <person name="Haridas S."/>
            <person name="Grigoriev I.V."/>
            <person name="Santelli C.M."/>
            <person name="Hansel C.M."/>
        </authorList>
    </citation>
    <scope>NUCLEOTIDE SEQUENCE [LARGE SCALE GENOMIC DNA]</scope>
    <source>
        <strain evidence="8 9">AP3s5-JAC2a</strain>
    </source>
</reference>
<dbReference type="CDD" id="cd00067">
    <property type="entry name" value="GAL4"/>
    <property type="match status" value="1"/>
</dbReference>
<feature type="compositionally biased region" description="Polar residues" evidence="6">
    <location>
        <begin position="230"/>
        <end position="247"/>
    </location>
</feature>
<dbReference type="OrthoDB" id="2328572at2759"/>
<keyword evidence="2" id="KW-0805">Transcription regulation</keyword>
<keyword evidence="3" id="KW-0238">DNA-binding</keyword>
<keyword evidence="9" id="KW-1185">Reference proteome</keyword>
<dbReference type="AlphaFoldDB" id="A0A177CKZ6"/>
<sequence>MDTARRLRSSCDACGAAKTKCDRIQPQCGRCSSMNLSCVYGPSKQLGKRPRRRLDLGSRISDRGAAPSQANAAYRKPVIEVFGTERSVTNSSFDPTLDLSMTPPQDMSITPPQDIQLPLPQTSIAWPPTDFELWGDRHRCYHESNDVIQLLSIPERLFADDAPIVLDVSDILQATRRAIESLNRLVDCSCAKNRGHQAMLYASLISRALWWYREASGDAGFRAPEATGMPSPNTPSENSAPPASVHQSTDRCVRIKASAVTVGGFNIDDPQMQRTFRNQLIRHEVTKVGPLIEKYAALATDPDVREEDKILFLTLGAWLRADLSKAIAAVADASNRAEDS</sequence>
<accession>A0A177CKZ6</accession>
<evidence type="ECO:0000313" key="8">
    <source>
        <dbReference type="EMBL" id="OAG08205.1"/>
    </source>
</evidence>
<proteinExistence type="predicted"/>
<feature type="region of interest" description="Disordered" evidence="6">
    <location>
        <begin position="222"/>
        <end position="247"/>
    </location>
</feature>
<evidence type="ECO:0000256" key="2">
    <source>
        <dbReference type="ARBA" id="ARBA00023015"/>
    </source>
</evidence>